<evidence type="ECO:0000256" key="7">
    <source>
        <dbReference type="SAM" id="MobiDB-lite"/>
    </source>
</evidence>
<accession>A0ABP0Q3W5</accession>
<dbReference type="EMBL" id="CAXAMN010023917">
    <property type="protein sequence ID" value="CAK9082208.1"/>
    <property type="molecule type" value="Genomic_DNA"/>
</dbReference>
<sequence length="155" mass="17307">MTDADFAETLRGVQQKFSEILHRAEWLLDPKSPEAQSAVEGARSFVKLFYDAGQALRPKSALPRLVVEGFESEQIWEELEVQNVPLRQSLRKRIPKLAAAPKGAIDLAVPDSKEKAPQEAEQQEAEEEAPIEKPKARKKERLPEGEPPLSKARSG</sequence>
<keyword evidence="3" id="KW-0698">rRNA processing</keyword>
<evidence type="ECO:0000256" key="1">
    <source>
        <dbReference type="ARBA" id="ARBA00004604"/>
    </source>
</evidence>
<name>A0ABP0Q3W5_9DINO</name>
<reference evidence="8 9" key="1">
    <citation type="submission" date="2024-02" db="EMBL/GenBank/DDBJ databases">
        <authorList>
            <person name="Chen Y."/>
            <person name="Shah S."/>
            <person name="Dougan E. K."/>
            <person name="Thang M."/>
            <person name="Chan C."/>
        </authorList>
    </citation>
    <scope>NUCLEOTIDE SEQUENCE [LARGE SCALE GENOMIC DNA]</scope>
</reference>
<comment type="subcellular location">
    <subcellularLocation>
        <location evidence="1">Nucleus</location>
        <location evidence="1">Nucleolus</location>
    </subcellularLocation>
</comment>
<dbReference type="Pfam" id="PF04006">
    <property type="entry name" value="Mpp10"/>
    <property type="match status" value="1"/>
</dbReference>
<dbReference type="InterPro" id="IPR012173">
    <property type="entry name" value="Mpp10"/>
</dbReference>
<dbReference type="PANTHER" id="PTHR17039">
    <property type="entry name" value="U3 SMALL NUCLEOLAR RIBONUCLEOPROTEIN PROTEIN MPP10"/>
    <property type="match status" value="1"/>
</dbReference>
<evidence type="ECO:0000256" key="5">
    <source>
        <dbReference type="ARBA" id="ARBA00023274"/>
    </source>
</evidence>
<evidence type="ECO:0000256" key="2">
    <source>
        <dbReference type="ARBA" id="ARBA00022517"/>
    </source>
</evidence>
<evidence type="ECO:0000313" key="9">
    <source>
        <dbReference type="Proteomes" id="UP001642484"/>
    </source>
</evidence>
<keyword evidence="2" id="KW-0690">Ribosome biogenesis</keyword>
<evidence type="ECO:0000313" key="8">
    <source>
        <dbReference type="EMBL" id="CAK9082208.1"/>
    </source>
</evidence>
<dbReference type="Proteomes" id="UP001642484">
    <property type="component" value="Unassembled WGS sequence"/>
</dbReference>
<keyword evidence="9" id="KW-1185">Reference proteome</keyword>
<proteinExistence type="inferred from homology"/>
<keyword evidence="5" id="KW-0687">Ribonucleoprotein</keyword>
<evidence type="ECO:0000256" key="3">
    <source>
        <dbReference type="ARBA" id="ARBA00022552"/>
    </source>
</evidence>
<comment type="caution">
    <text evidence="8">The sequence shown here is derived from an EMBL/GenBank/DDBJ whole genome shotgun (WGS) entry which is preliminary data.</text>
</comment>
<protein>
    <submittedName>
        <fullName evidence="8">Uncharacterized protein</fullName>
    </submittedName>
</protein>
<keyword evidence="4" id="KW-0539">Nucleus</keyword>
<dbReference type="PANTHER" id="PTHR17039:SF0">
    <property type="entry name" value="U3 SMALL NUCLEOLAR RIBONUCLEOPROTEIN PROTEIN MPP10"/>
    <property type="match status" value="1"/>
</dbReference>
<evidence type="ECO:0000256" key="4">
    <source>
        <dbReference type="ARBA" id="ARBA00023242"/>
    </source>
</evidence>
<organism evidence="8 9">
    <name type="scientific">Durusdinium trenchii</name>
    <dbReference type="NCBI Taxonomy" id="1381693"/>
    <lineage>
        <taxon>Eukaryota</taxon>
        <taxon>Sar</taxon>
        <taxon>Alveolata</taxon>
        <taxon>Dinophyceae</taxon>
        <taxon>Suessiales</taxon>
        <taxon>Symbiodiniaceae</taxon>
        <taxon>Durusdinium</taxon>
    </lineage>
</organism>
<comment type="similarity">
    <text evidence="6">Belongs to the MPP10 family.</text>
</comment>
<gene>
    <name evidence="8" type="ORF">CCMP2556_LOCUS40171</name>
</gene>
<feature type="region of interest" description="Disordered" evidence="7">
    <location>
        <begin position="101"/>
        <end position="155"/>
    </location>
</feature>
<evidence type="ECO:0000256" key="6">
    <source>
        <dbReference type="ARBA" id="ARBA00029455"/>
    </source>
</evidence>